<dbReference type="UniPathway" id="UPA00193"/>
<evidence type="ECO:0000256" key="5">
    <source>
        <dbReference type="ARBA" id="ARBA00022827"/>
    </source>
</evidence>
<keyword evidence="4" id="KW-0285">Flavoprotein</keyword>
<comment type="pathway">
    <text evidence="2">One-carbon metabolism; tetrahydrofolate interconversion.</text>
</comment>
<dbReference type="GO" id="GO:0071949">
    <property type="term" value="F:FAD binding"/>
    <property type="evidence" value="ECO:0007669"/>
    <property type="project" value="TreeGrafter"/>
</dbReference>
<dbReference type="GO" id="GO:0009086">
    <property type="term" value="P:methionine biosynthetic process"/>
    <property type="evidence" value="ECO:0007669"/>
    <property type="project" value="TreeGrafter"/>
</dbReference>
<dbReference type="InterPro" id="IPR029041">
    <property type="entry name" value="FAD-linked_oxidoreductase-like"/>
</dbReference>
<accession>A0A836C869</accession>
<dbReference type="GO" id="GO:0035999">
    <property type="term" value="P:tetrahydrofolate interconversion"/>
    <property type="evidence" value="ECO:0007669"/>
    <property type="project" value="UniProtKB-UniPathway"/>
</dbReference>
<dbReference type="GO" id="GO:0004489">
    <property type="term" value="F:methylenetetrahydrofolate reductase [NAD(P)H] activity"/>
    <property type="evidence" value="ECO:0007669"/>
    <property type="project" value="InterPro"/>
</dbReference>
<evidence type="ECO:0000313" key="7">
    <source>
        <dbReference type="EMBL" id="KAG5175722.1"/>
    </source>
</evidence>
<name>A0A836C869_9STRA</name>
<comment type="caution">
    <text evidence="7">The sequence shown here is derived from an EMBL/GenBank/DDBJ whole genome shotgun (WGS) entry which is preliminary data.</text>
</comment>
<dbReference type="Pfam" id="PF02219">
    <property type="entry name" value="MTHFR"/>
    <property type="match status" value="1"/>
</dbReference>
<evidence type="ECO:0000256" key="3">
    <source>
        <dbReference type="ARBA" id="ARBA00006743"/>
    </source>
</evidence>
<dbReference type="InterPro" id="IPR004621">
    <property type="entry name" value="Fadh2_euk"/>
</dbReference>
<dbReference type="InterPro" id="IPR003171">
    <property type="entry name" value="Mehydrof_redctse-like"/>
</dbReference>
<protein>
    <submittedName>
        <fullName evidence="7">Methylenetetrahydrofolate reductase</fullName>
    </submittedName>
</protein>
<evidence type="ECO:0000313" key="8">
    <source>
        <dbReference type="Proteomes" id="UP000664859"/>
    </source>
</evidence>
<sequence>MAEHGKLDEKVVDVIAAASEGAFNDAGECVKPLVGLEFFPPRTTQGVDNLRERLQRLKKVGPVFADFTWGAGGSTADLTLDLTLEAKHAHGLRPNMHLTCTNMPLERIESALRRCREEGVTNIVALRGDPPAGADHWERSEGGLGCALDLVGYVREHYGDYFCISVAGYPEGHPDRIKVREGGVESLSESELTRYSVDAAGQVQVCGDEDWEAELAYLKAKCDAGADVIITQMFFDASVYGRFVQECRRVGITAPVIPGIMCINAYAGFHRMTGLCKTRVPPELRKRMEAIKDDDAAIKAFGVEYGEELCRALLKHGAPVLHFYTLNLEKVTVGILRRLGLAGEYEAAPAAEKKLNGTAAVTNGTAAATNGTAPVPALAV</sequence>
<proteinExistence type="inferred from homology"/>
<organism evidence="7 8">
    <name type="scientific">Tribonema minus</name>
    <dbReference type="NCBI Taxonomy" id="303371"/>
    <lineage>
        <taxon>Eukaryota</taxon>
        <taxon>Sar</taxon>
        <taxon>Stramenopiles</taxon>
        <taxon>Ochrophyta</taxon>
        <taxon>PX clade</taxon>
        <taxon>Xanthophyceae</taxon>
        <taxon>Tribonematales</taxon>
        <taxon>Tribonemataceae</taxon>
        <taxon>Tribonema</taxon>
    </lineage>
</organism>
<dbReference type="AlphaFoldDB" id="A0A836C869"/>
<dbReference type="PANTHER" id="PTHR45754:SF3">
    <property type="entry name" value="METHYLENETETRAHYDROFOLATE REDUCTASE (NADPH)"/>
    <property type="match status" value="1"/>
</dbReference>
<dbReference type="NCBIfam" id="TIGR00677">
    <property type="entry name" value="fadh2_euk"/>
    <property type="match status" value="1"/>
</dbReference>
<dbReference type="PANTHER" id="PTHR45754">
    <property type="entry name" value="METHYLENETETRAHYDROFOLATE REDUCTASE"/>
    <property type="match status" value="1"/>
</dbReference>
<dbReference type="GO" id="GO:0005829">
    <property type="term" value="C:cytosol"/>
    <property type="evidence" value="ECO:0007669"/>
    <property type="project" value="TreeGrafter"/>
</dbReference>
<keyword evidence="5" id="KW-0274">FAD</keyword>
<evidence type="ECO:0000256" key="1">
    <source>
        <dbReference type="ARBA" id="ARBA00001974"/>
    </source>
</evidence>
<dbReference type="Proteomes" id="UP000664859">
    <property type="component" value="Unassembled WGS sequence"/>
</dbReference>
<comment type="cofactor">
    <cofactor evidence="1">
        <name>FAD</name>
        <dbReference type="ChEBI" id="CHEBI:57692"/>
    </cofactor>
</comment>
<dbReference type="SUPFAM" id="SSF51730">
    <property type="entry name" value="FAD-linked oxidoreductase"/>
    <property type="match status" value="1"/>
</dbReference>
<keyword evidence="6" id="KW-0560">Oxidoreductase</keyword>
<dbReference type="EMBL" id="JAFCMP010000547">
    <property type="protein sequence ID" value="KAG5175722.1"/>
    <property type="molecule type" value="Genomic_DNA"/>
</dbReference>
<gene>
    <name evidence="7" type="ORF">JKP88DRAFT_183877</name>
</gene>
<evidence type="ECO:0000256" key="6">
    <source>
        <dbReference type="ARBA" id="ARBA00023002"/>
    </source>
</evidence>
<reference evidence="7" key="1">
    <citation type="submission" date="2021-02" db="EMBL/GenBank/DDBJ databases">
        <title>First Annotated Genome of the Yellow-green Alga Tribonema minus.</title>
        <authorList>
            <person name="Mahan K.M."/>
        </authorList>
    </citation>
    <scope>NUCLEOTIDE SEQUENCE</scope>
    <source>
        <strain evidence="7">UTEX B ZZ1240</strain>
    </source>
</reference>
<evidence type="ECO:0000256" key="2">
    <source>
        <dbReference type="ARBA" id="ARBA00004777"/>
    </source>
</evidence>
<dbReference type="Gene3D" id="3.20.20.220">
    <property type="match status" value="1"/>
</dbReference>
<dbReference type="CDD" id="cd00537">
    <property type="entry name" value="MTHFR"/>
    <property type="match status" value="1"/>
</dbReference>
<dbReference type="OrthoDB" id="16284at2759"/>
<comment type="similarity">
    <text evidence="3">Belongs to the methylenetetrahydrofolate reductase family.</text>
</comment>
<evidence type="ECO:0000256" key="4">
    <source>
        <dbReference type="ARBA" id="ARBA00022630"/>
    </source>
</evidence>
<keyword evidence="8" id="KW-1185">Reference proteome</keyword>